<protein>
    <submittedName>
        <fullName evidence="2">Uncharacterized protein</fullName>
    </submittedName>
</protein>
<dbReference type="AlphaFoldDB" id="A0AB34HIJ7"/>
<sequence>MQCLWCGPLRWTKKFTLDGAGNPAVTQENLGRPPFCRQPGAQERPQEEWGRGRGEAAGRAPASGAGPLRPASREQRPGLSTGLSHFSSSARALPSRPGPAPSHPGLPAAPRGPSLVPGGSAERAGAVGAGLPRPLSSSGSSGREPGAGGRDPRLWASHFGPQFPHPQTGEIPFWRPSERAPPQSKENSEPRTLPV</sequence>
<keyword evidence="3" id="KW-1185">Reference proteome</keyword>
<evidence type="ECO:0000313" key="3">
    <source>
        <dbReference type="Proteomes" id="UP001159641"/>
    </source>
</evidence>
<evidence type="ECO:0000313" key="2">
    <source>
        <dbReference type="EMBL" id="KAJ8790825.1"/>
    </source>
</evidence>
<reference evidence="2 3" key="1">
    <citation type="submission" date="2022-11" db="EMBL/GenBank/DDBJ databases">
        <title>Whole genome sequence of Eschrichtius robustus ER-17-0199.</title>
        <authorList>
            <person name="Bruniche-Olsen A."/>
            <person name="Black A.N."/>
            <person name="Fields C.J."/>
            <person name="Walden K."/>
            <person name="Dewoody J.A."/>
        </authorList>
    </citation>
    <scope>NUCLEOTIDE SEQUENCE [LARGE SCALE GENOMIC DNA]</scope>
    <source>
        <strain evidence="2">ER-17-0199</strain>
        <tissue evidence="2">Blubber</tissue>
    </source>
</reference>
<organism evidence="2 3">
    <name type="scientific">Eschrichtius robustus</name>
    <name type="common">California gray whale</name>
    <name type="synonym">Eschrichtius gibbosus</name>
    <dbReference type="NCBI Taxonomy" id="9764"/>
    <lineage>
        <taxon>Eukaryota</taxon>
        <taxon>Metazoa</taxon>
        <taxon>Chordata</taxon>
        <taxon>Craniata</taxon>
        <taxon>Vertebrata</taxon>
        <taxon>Euteleostomi</taxon>
        <taxon>Mammalia</taxon>
        <taxon>Eutheria</taxon>
        <taxon>Laurasiatheria</taxon>
        <taxon>Artiodactyla</taxon>
        <taxon>Whippomorpha</taxon>
        <taxon>Cetacea</taxon>
        <taxon>Mysticeti</taxon>
        <taxon>Eschrichtiidae</taxon>
        <taxon>Eschrichtius</taxon>
    </lineage>
</organism>
<comment type="caution">
    <text evidence="2">The sequence shown here is derived from an EMBL/GenBank/DDBJ whole genome shotgun (WGS) entry which is preliminary data.</text>
</comment>
<feature type="region of interest" description="Disordered" evidence="1">
    <location>
        <begin position="17"/>
        <end position="195"/>
    </location>
</feature>
<proteinExistence type="predicted"/>
<feature type="compositionally biased region" description="Low complexity" evidence="1">
    <location>
        <begin position="57"/>
        <end position="70"/>
    </location>
</feature>
<name>A0AB34HIJ7_ESCRO</name>
<accession>A0AB34HIJ7</accession>
<dbReference type="EMBL" id="JAIQCJ010001324">
    <property type="protein sequence ID" value="KAJ8790825.1"/>
    <property type="molecule type" value="Genomic_DNA"/>
</dbReference>
<gene>
    <name evidence="2" type="ORF">J1605_020919</name>
</gene>
<dbReference type="Proteomes" id="UP001159641">
    <property type="component" value="Unassembled WGS sequence"/>
</dbReference>
<feature type="compositionally biased region" description="Basic and acidic residues" evidence="1">
    <location>
        <begin position="44"/>
        <end position="56"/>
    </location>
</feature>
<feature type="compositionally biased region" description="Low complexity" evidence="1">
    <location>
        <begin position="129"/>
        <end position="144"/>
    </location>
</feature>
<evidence type="ECO:0000256" key="1">
    <source>
        <dbReference type="SAM" id="MobiDB-lite"/>
    </source>
</evidence>
<feature type="compositionally biased region" description="Polar residues" evidence="1">
    <location>
        <begin position="81"/>
        <end position="90"/>
    </location>
</feature>